<comment type="caution">
    <text evidence="2">The sequence shown here is derived from an EMBL/GenBank/DDBJ whole genome shotgun (WGS) entry which is preliminary data.</text>
</comment>
<evidence type="ECO:0000256" key="1">
    <source>
        <dbReference type="SAM" id="SignalP"/>
    </source>
</evidence>
<evidence type="ECO:0000313" key="3">
    <source>
        <dbReference type="Proteomes" id="UP000315295"/>
    </source>
</evidence>
<keyword evidence="1" id="KW-0732">Signal</keyword>
<organism evidence="2 3">
    <name type="scientific">Malus baccata</name>
    <name type="common">Siberian crab apple</name>
    <name type="synonym">Pyrus baccata</name>
    <dbReference type="NCBI Taxonomy" id="106549"/>
    <lineage>
        <taxon>Eukaryota</taxon>
        <taxon>Viridiplantae</taxon>
        <taxon>Streptophyta</taxon>
        <taxon>Embryophyta</taxon>
        <taxon>Tracheophyta</taxon>
        <taxon>Spermatophyta</taxon>
        <taxon>Magnoliopsida</taxon>
        <taxon>eudicotyledons</taxon>
        <taxon>Gunneridae</taxon>
        <taxon>Pentapetalae</taxon>
        <taxon>rosids</taxon>
        <taxon>fabids</taxon>
        <taxon>Rosales</taxon>
        <taxon>Rosaceae</taxon>
        <taxon>Amygdaloideae</taxon>
        <taxon>Maleae</taxon>
        <taxon>Malus</taxon>
    </lineage>
</organism>
<reference evidence="2 3" key="1">
    <citation type="journal article" date="2019" name="G3 (Bethesda)">
        <title>Sequencing of a Wild Apple (Malus baccata) Genome Unravels the Differences Between Cultivated and Wild Apple Species Regarding Disease Resistance and Cold Tolerance.</title>
        <authorList>
            <person name="Chen X."/>
        </authorList>
    </citation>
    <scope>NUCLEOTIDE SEQUENCE [LARGE SCALE GENOMIC DNA]</scope>
    <source>
        <strain evidence="3">cv. Shandingzi</strain>
        <tissue evidence="2">Leaves</tissue>
    </source>
</reference>
<proteinExistence type="predicted"/>
<protein>
    <submittedName>
        <fullName evidence="2">Uncharacterized protein</fullName>
    </submittedName>
</protein>
<evidence type="ECO:0000313" key="2">
    <source>
        <dbReference type="EMBL" id="TQD68593.1"/>
    </source>
</evidence>
<dbReference type="EMBL" id="VIEB01016930">
    <property type="protein sequence ID" value="TQD68593.1"/>
    <property type="molecule type" value="Genomic_DNA"/>
</dbReference>
<sequence>MKALIIFFLFSYLSFSPSSLQVADSQFEGYGDEINEDNDDYSSFPLSTRTRLFLTTAS</sequence>
<dbReference type="AlphaFoldDB" id="A0A540K2T8"/>
<accession>A0A540K2T8</accession>
<keyword evidence="3" id="KW-1185">Reference proteome</keyword>
<name>A0A540K2T8_MALBA</name>
<gene>
    <name evidence="2" type="ORF">C1H46_045874</name>
</gene>
<feature type="chain" id="PRO_5022110575" evidence="1">
    <location>
        <begin position="19"/>
        <end position="58"/>
    </location>
</feature>
<feature type="signal peptide" evidence="1">
    <location>
        <begin position="1"/>
        <end position="18"/>
    </location>
</feature>
<dbReference type="Proteomes" id="UP000315295">
    <property type="component" value="Unassembled WGS sequence"/>
</dbReference>